<dbReference type="PANTHER" id="PTHR31925">
    <property type="entry name" value="TRANSMEMBRANE PROTEIN 251"/>
    <property type="match status" value="1"/>
</dbReference>
<keyword evidence="11" id="KW-1185">Reference proteome</keyword>
<keyword evidence="3 9" id="KW-1133">Transmembrane helix</keyword>
<reference evidence="10" key="1">
    <citation type="submission" date="2019-08" db="EMBL/GenBank/DDBJ databases">
        <title>The improved chromosome-level genome for the pearl oyster Pinctada fucata martensii using PacBio sequencing and Hi-C.</title>
        <authorList>
            <person name="Zheng Z."/>
        </authorList>
    </citation>
    <scope>NUCLEOTIDE SEQUENCE</scope>
    <source>
        <strain evidence="10">ZZ-2019</strain>
        <tissue evidence="10">Adductor muscle</tissue>
    </source>
</reference>
<evidence type="ECO:0000256" key="9">
    <source>
        <dbReference type="SAM" id="Phobius"/>
    </source>
</evidence>
<evidence type="ECO:0000256" key="4">
    <source>
        <dbReference type="ARBA" id="ARBA00023034"/>
    </source>
</evidence>
<dbReference type="Pfam" id="PF15190">
    <property type="entry name" value="TMEM251"/>
    <property type="match status" value="1"/>
</dbReference>
<keyword evidence="4" id="KW-0333">Golgi apparatus</keyword>
<keyword evidence="2 9" id="KW-0812">Transmembrane</keyword>
<name>A0AA88Y0G2_PINIB</name>
<feature type="transmembrane region" description="Helical" evidence="9">
    <location>
        <begin position="76"/>
        <end position="96"/>
    </location>
</feature>
<dbReference type="AlphaFoldDB" id="A0AA88Y0G2"/>
<keyword evidence="5 9" id="KW-0472">Membrane</keyword>
<evidence type="ECO:0000313" key="10">
    <source>
        <dbReference type="EMBL" id="KAK3093501.1"/>
    </source>
</evidence>
<evidence type="ECO:0000256" key="7">
    <source>
        <dbReference type="ARBA" id="ARBA00034539"/>
    </source>
</evidence>
<evidence type="ECO:0000256" key="1">
    <source>
        <dbReference type="ARBA" id="ARBA00004653"/>
    </source>
</evidence>
<evidence type="ECO:0000256" key="6">
    <source>
        <dbReference type="ARBA" id="ARBA00034485"/>
    </source>
</evidence>
<protein>
    <recommendedName>
        <fullName evidence="7">Lysosomal enzyme trafficking factor</fullName>
    </recommendedName>
    <alternativeName>
        <fullName evidence="8">Transmembrane protein 251</fullName>
    </alternativeName>
</protein>
<dbReference type="GO" id="GO:0000139">
    <property type="term" value="C:Golgi membrane"/>
    <property type="evidence" value="ECO:0007669"/>
    <property type="project" value="UniProtKB-SubCell"/>
</dbReference>
<comment type="similarity">
    <text evidence="6">Belongs to the LYSET family.</text>
</comment>
<comment type="caution">
    <text evidence="10">The sequence shown here is derived from an EMBL/GenBank/DDBJ whole genome shotgun (WGS) entry which is preliminary data.</text>
</comment>
<dbReference type="EMBL" id="VSWD01000009">
    <property type="protein sequence ID" value="KAK3093501.1"/>
    <property type="molecule type" value="Genomic_DNA"/>
</dbReference>
<comment type="subcellular location">
    <subcellularLocation>
        <location evidence="1">Golgi apparatus membrane</location>
        <topology evidence="1">Multi-pass membrane protein</topology>
    </subcellularLocation>
</comment>
<sequence>MKFRQRLAWLVASGYLAGSFLSLYYLFEINDRYNQFALDHVNSAHKGDSNQKVKDNIPSLEGSRTSSWHHLADVPLGVWFVIFIVPYLQIFFMILACTRAEPKMSYAFLWPGMIYMRYQEMVGWLCHKQHTLKSMNSTVYTNGDVVLHT</sequence>
<dbReference type="Proteomes" id="UP001186944">
    <property type="component" value="Unassembled WGS sequence"/>
</dbReference>
<organism evidence="10 11">
    <name type="scientific">Pinctada imbricata</name>
    <name type="common">Atlantic pearl-oyster</name>
    <name type="synonym">Pinctada martensii</name>
    <dbReference type="NCBI Taxonomy" id="66713"/>
    <lineage>
        <taxon>Eukaryota</taxon>
        <taxon>Metazoa</taxon>
        <taxon>Spiralia</taxon>
        <taxon>Lophotrochozoa</taxon>
        <taxon>Mollusca</taxon>
        <taxon>Bivalvia</taxon>
        <taxon>Autobranchia</taxon>
        <taxon>Pteriomorphia</taxon>
        <taxon>Pterioida</taxon>
        <taxon>Pterioidea</taxon>
        <taxon>Pteriidae</taxon>
        <taxon>Pinctada</taxon>
    </lineage>
</organism>
<dbReference type="InterPro" id="IPR028024">
    <property type="entry name" value="LYSET"/>
</dbReference>
<proteinExistence type="inferred from homology"/>
<evidence type="ECO:0000256" key="5">
    <source>
        <dbReference type="ARBA" id="ARBA00023136"/>
    </source>
</evidence>
<evidence type="ECO:0000313" key="11">
    <source>
        <dbReference type="Proteomes" id="UP001186944"/>
    </source>
</evidence>
<evidence type="ECO:0000256" key="2">
    <source>
        <dbReference type="ARBA" id="ARBA00022692"/>
    </source>
</evidence>
<evidence type="ECO:0000256" key="3">
    <source>
        <dbReference type="ARBA" id="ARBA00022989"/>
    </source>
</evidence>
<accession>A0AA88Y0G2</accession>
<gene>
    <name evidence="10" type="ORF">FSP39_016518</name>
</gene>
<feature type="transmembrane region" description="Helical" evidence="9">
    <location>
        <begin position="7"/>
        <end position="27"/>
    </location>
</feature>
<dbReference type="PANTHER" id="PTHR31925:SF1">
    <property type="entry name" value="LYSOSOMAL ENZYME TRAFFICKING FACTOR"/>
    <property type="match status" value="1"/>
</dbReference>
<evidence type="ECO:0000256" key="8">
    <source>
        <dbReference type="ARBA" id="ARBA00034557"/>
    </source>
</evidence>